<name>A0ACC2SJZ1_9FUNG</name>
<proteinExistence type="predicted"/>
<comment type="caution">
    <text evidence="1">The sequence shown here is derived from an EMBL/GenBank/DDBJ whole genome shotgun (WGS) entry which is preliminary data.</text>
</comment>
<dbReference type="Proteomes" id="UP001165960">
    <property type="component" value="Unassembled WGS sequence"/>
</dbReference>
<sequence length="656" mass="73473">MDTFHTPPEWFDPFWVAINQPRMDGKSQVTLDAKRPPPKSGKKHCSPTQSDGPKERPGLSAVKILRHLMMTISLKDLCTESPKFFQKMHQAISALRPGKYKALFLTGTGALRTTGTVNGVHTSIILDGGAYSNIISKMFLESLPRPEVTSSDVSFILANGSCTTALGKAIKLRLWLGGVFSTIEAAIFDHNQYTLLLGRKTMSNLSVTTRFADNGWTLEHNNELIDLKDNTWLNNVQQAQLQEVISAYSSHIVSDYNDLPEAPGFCHKIDTGDTKPVASRFYRLPQSKEEFVQNEILKLLKQGMIRPSKSPWASPIVVVPKKGNKLRMCVNYIPLNKVTISDHYPLPRISDILASFGGSQWFSNIDLFSGSHQILVEEADQPKTAFVTKWGQYEYICMPFGLKGAPCTFQRIMNGVFEGLIGNFVTVYLDDITIYSKTFDKHLQHLKLCLDRIKSANLSVNAKKSILAVQQLKLLGHMVNAFGKHPDPDKCNAITNWPTPTNANQVSSFLGLVGYYHQFIEDYSELAAPLFNLTHKKKPFKWGPPEDDAFKALKAAITSDAVLAYPDFNCKFHIFSDACTNAVGAVLCQEINNVFRPIKFMSKNFIPAEYNYAIYDKEVLAVIKALEKFCYYVLGHPLVIHTDNWAVKFITDASLP</sequence>
<evidence type="ECO:0000313" key="1">
    <source>
        <dbReference type="EMBL" id="KAJ9062585.1"/>
    </source>
</evidence>
<keyword evidence="2" id="KW-1185">Reference proteome</keyword>
<gene>
    <name evidence="1" type="ORF">DSO57_1039720</name>
</gene>
<reference evidence="1" key="1">
    <citation type="submission" date="2022-04" db="EMBL/GenBank/DDBJ databases">
        <title>Genome of the entomopathogenic fungus Entomophthora muscae.</title>
        <authorList>
            <person name="Elya C."/>
            <person name="Lovett B.R."/>
            <person name="Lee E."/>
            <person name="Macias A.M."/>
            <person name="Hajek A.E."/>
            <person name="De Bivort B.L."/>
            <person name="Kasson M.T."/>
            <person name="De Fine Licht H.H."/>
            <person name="Stajich J.E."/>
        </authorList>
    </citation>
    <scope>NUCLEOTIDE SEQUENCE</scope>
    <source>
        <strain evidence="1">Berkeley</strain>
    </source>
</reference>
<dbReference type="EMBL" id="QTSX02005000">
    <property type="protein sequence ID" value="KAJ9062585.1"/>
    <property type="molecule type" value="Genomic_DNA"/>
</dbReference>
<organism evidence="1 2">
    <name type="scientific">Entomophthora muscae</name>
    <dbReference type="NCBI Taxonomy" id="34485"/>
    <lineage>
        <taxon>Eukaryota</taxon>
        <taxon>Fungi</taxon>
        <taxon>Fungi incertae sedis</taxon>
        <taxon>Zoopagomycota</taxon>
        <taxon>Entomophthoromycotina</taxon>
        <taxon>Entomophthoromycetes</taxon>
        <taxon>Entomophthorales</taxon>
        <taxon>Entomophthoraceae</taxon>
        <taxon>Entomophthora</taxon>
    </lineage>
</organism>
<protein>
    <submittedName>
        <fullName evidence="1">Uncharacterized protein</fullName>
    </submittedName>
</protein>
<evidence type="ECO:0000313" key="2">
    <source>
        <dbReference type="Proteomes" id="UP001165960"/>
    </source>
</evidence>
<accession>A0ACC2SJZ1</accession>